<evidence type="ECO:0000313" key="3">
    <source>
        <dbReference type="Proteomes" id="UP000281488"/>
    </source>
</evidence>
<gene>
    <name evidence="2" type="ORF">EGW16_05430</name>
</gene>
<sequence>MIILEDFHMNSIDKQKFDLFTFIYFNDEDIYIKNITEYFLISNTSATRYIRELNEDLTIFFKDNFIQIKKMNNIYQVENKTIKPVAYIIDKIRLEYFKRTVQFRIIDALLTKKFQSIESLAIYLHISTPHLYKIIKKLNIILNKFEISISFRIEPRSSNFVSKKERNIRIFFCYYYWNIYKGIEWPFKKIKEPFLSNFKGSEFFTYSQIQRFNYLISISKFRMYSRKQFVTLNEEAQKDLSPYKKVNDFGKVLNSDSFTISEEISESEKNFFNFLIRFYIADCDDSSQKISIASKFLDSSTPLTIYTRQLLDHTLNTYKINILKEKWLLSYYNLNTILLYQKYVGLDYTEWDRQRDGYANTPSVNSALKKVEKNFISYYESTFKDIQPPFSVTDETVKYIAQYLFYLVDSNLEIAPVKICIQYGRLFYLNNQIKHNINILFQSKNIEYVDTPVNANLIISDSYQGESQKATYFYFYDIHDKNNWQSMFAVVEKLLYDKIIMAFTL</sequence>
<reference evidence="2 3" key="1">
    <citation type="submission" date="2018-10" db="EMBL/GenBank/DDBJ databases">
        <title>Genotypes and phenotypes of Enterococci isolated from broiler chickens.</title>
        <authorList>
            <person name="Muhammad A.R."/>
            <person name="Diarra M.S."/>
        </authorList>
    </citation>
    <scope>NUCLEOTIDE SEQUENCE [LARGE SCALE GENOMIC DNA]</scope>
    <source>
        <strain evidence="2 3">LIT2 A36'</strain>
    </source>
</reference>
<evidence type="ECO:0000313" key="2">
    <source>
        <dbReference type="EMBL" id="ROX34090.1"/>
    </source>
</evidence>
<accession>A0ABD7J3I3</accession>
<dbReference type="Proteomes" id="UP000281488">
    <property type="component" value="Unassembled WGS sequence"/>
</dbReference>
<name>A0ABD7J3I3_ENTFL</name>
<dbReference type="AlphaFoldDB" id="A0ABD7J3I3"/>
<comment type="caution">
    <text evidence="2">The sequence shown here is derived from an EMBL/GenBank/DDBJ whole genome shotgun (WGS) entry which is preliminary data.</text>
</comment>
<dbReference type="Pfam" id="PF05043">
    <property type="entry name" value="Mga"/>
    <property type="match status" value="1"/>
</dbReference>
<proteinExistence type="predicted"/>
<protein>
    <recommendedName>
        <fullName evidence="1">Mga helix-turn-helix domain-containing protein</fullName>
    </recommendedName>
</protein>
<dbReference type="InterPro" id="IPR007737">
    <property type="entry name" value="Mga_HTH"/>
</dbReference>
<feature type="domain" description="Mga helix-turn-helix" evidence="1">
    <location>
        <begin position="92"/>
        <end position="176"/>
    </location>
</feature>
<dbReference type="EMBL" id="RKMZ01000002">
    <property type="protein sequence ID" value="ROX34090.1"/>
    <property type="molecule type" value="Genomic_DNA"/>
</dbReference>
<evidence type="ECO:0000259" key="1">
    <source>
        <dbReference type="Pfam" id="PF05043"/>
    </source>
</evidence>
<organism evidence="2 3">
    <name type="scientific">Enterococcus faecalis</name>
    <name type="common">Streptococcus faecalis</name>
    <dbReference type="NCBI Taxonomy" id="1351"/>
    <lineage>
        <taxon>Bacteria</taxon>
        <taxon>Bacillati</taxon>
        <taxon>Bacillota</taxon>
        <taxon>Bacilli</taxon>
        <taxon>Lactobacillales</taxon>
        <taxon>Enterococcaceae</taxon>
        <taxon>Enterococcus</taxon>
    </lineage>
</organism>